<feature type="transmembrane region" description="Helical" evidence="2">
    <location>
        <begin position="144"/>
        <end position="164"/>
    </location>
</feature>
<reference evidence="3 4" key="1">
    <citation type="submission" date="2022-10" db="EMBL/GenBank/DDBJ databases">
        <title>The complete genomes of actinobacterial strains from the NBC collection.</title>
        <authorList>
            <person name="Joergensen T.S."/>
            <person name="Alvarez Arevalo M."/>
            <person name="Sterndorff E.B."/>
            <person name="Faurdal D."/>
            <person name="Vuksanovic O."/>
            <person name="Mourched A.-S."/>
            <person name="Charusanti P."/>
            <person name="Shaw S."/>
            <person name="Blin K."/>
            <person name="Weber T."/>
        </authorList>
    </citation>
    <scope>NUCLEOTIDE SEQUENCE [LARGE SCALE GENOMIC DNA]</scope>
    <source>
        <strain evidence="3 4">NBC_00123</strain>
    </source>
</reference>
<organism evidence="3 4">
    <name type="scientific">Streptomyces zaomyceticus</name>
    <dbReference type="NCBI Taxonomy" id="68286"/>
    <lineage>
        <taxon>Bacteria</taxon>
        <taxon>Bacillati</taxon>
        <taxon>Actinomycetota</taxon>
        <taxon>Actinomycetes</taxon>
        <taxon>Kitasatosporales</taxon>
        <taxon>Streptomycetaceae</taxon>
        <taxon>Streptomyces</taxon>
    </lineage>
</organism>
<keyword evidence="2" id="KW-0472">Membrane</keyword>
<dbReference type="Proteomes" id="UP001622594">
    <property type="component" value="Chromosome"/>
</dbReference>
<proteinExistence type="predicted"/>
<keyword evidence="2" id="KW-1133">Transmembrane helix</keyword>
<evidence type="ECO:0000256" key="2">
    <source>
        <dbReference type="SAM" id="Phobius"/>
    </source>
</evidence>
<evidence type="ECO:0000313" key="3">
    <source>
        <dbReference type="EMBL" id="WTR69110.1"/>
    </source>
</evidence>
<feature type="region of interest" description="Disordered" evidence="1">
    <location>
        <begin position="100"/>
        <end position="140"/>
    </location>
</feature>
<feature type="compositionally biased region" description="Basic and acidic residues" evidence="1">
    <location>
        <begin position="118"/>
        <end position="127"/>
    </location>
</feature>
<feature type="compositionally biased region" description="Basic residues" evidence="1">
    <location>
        <begin position="131"/>
        <end position="140"/>
    </location>
</feature>
<protein>
    <submittedName>
        <fullName evidence="3">Uncharacterized protein</fullName>
    </submittedName>
</protein>
<evidence type="ECO:0000256" key="1">
    <source>
        <dbReference type="SAM" id="MobiDB-lite"/>
    </source>
</evidence>
<evidence type="ECO:0000313" key="4">
    <source>
        <dbReference type="Proteomes" id="UP001622594"/>
    </source>
</evidence>
<name>A0ABZ1L591_9ACTN</name>
<keyword evidence="4" id="KW-1185">Reference proteome</keyword>
<keyword evidence="2" id="KW-0812">Transmembrane</keyword>
<accession>A0ABZ1L591</accession>
<sequence>MYTQLRETAAELAGVLWREHTVYRERGGGVVIRGEHVGRWISLGPTGGKDQALLRAGRLLDGGTTAPARTEVIVDLTAGTAELAAVCRSLLADVAAMAEPAPAPSGRAGRASRAGRSGKREKPDRAARAARSGRPRKARHTSPGSFFVLLCVAGVLGVWLYSVFGGYGY</sequence>
<gene>
    <name evidence="3" type="ORF">OG814_07455</name>
</gene>
<dbReference type="RefSeq" id="WP_327165152.1">
    <property type="nucleotide sequence ID" value="NZ_CP108062.1"/>
</dbReference>
<dbReference type="EMBL" id="CP108188">
    <property type="protein sequence ID" value="WTR69110.1"/>
    <property type="molecule type" value="Genomic_DNA"/>
</dbReference>
<feature type="compositionally biased region" description="Low complexity" evidence="1">
    <location>
        <begin position="100"/>
        <end position="115"/>
    </location>
</feature>